<evidence type="ECO:0000256" key="8">
    <source>
        <dbReference type="ARBA" id="ARBA00023157"/>
    </source>
</evidence>
<evidence type="ECO:0000256" key="6">
    <source>
        <dbReference type="ARBA" id="ARBA00023002"/>
    </source>
</evidence>
<accession>A0A0C5B9V5</accession>
<dbReference type="InterPro" id="IPR038354">
    <property type="entry name" value="VKOR_sf"/>
</dbReference>
<dbReference type="KEGG" id="rtx:TI83_06100"/>
<dbReference type="STRING" id="145458.APU90_00380"/>
<comment type="subcellular location">
    <subcellularLocation>
        <location evidence="1">Membrane</location>
        <topology evidence="1">Multi-pass membrane protein</topology>
    </subcellularLocation>
</comment>
<name>A0A0C5B9V5_9MICO</name>
<keyword evidence="4" id="KW-0874">Quinone</keyword>
<evidence type="ECO:0000256" key="3">
    <source>
        <dbReference type="ARBA" id="ARBA00022692"/>
    </source>
</evidence>
<dbReference type="GeneID" id="93667140"/>
<dbReference type="SMART" id="SM00756">
    <property type="entry name" value="VKc"/>
    <property type="match status" value="1"/>
</dbReference>
<dbReference type="AlphaFoldDB" id="A0A0C5B9V5"/>
<feature type="transmembrane region" description="Helical" evidence="10">
    <location>
        <begin position="17"/>
        <end position="39"/>
    </location>
</feature>
<evidence type="ECO:0000313" key="13">
    <source>
        <dbReference type="Proteomes" id="UP000052979"/>
    </source>
</evidence>
<evidence type="ECO:0000256" key="4">
    <source>
        <dbReference type="ARBA" id="ARBA00022719"/>
    </source>
</evidence>
<keyword evidence="13" id="KW-1185">Reference proteome</keyword>
<dbReference type="GO" id="GO:0048038">
    <property type="term" value="F:quinone binding"/>
    <property type="evidence" value="ECO:0007669"/>
    <property type="project" value="UniProtKB-KW"/>
</dbReference>
<dbReference type="GO" id="GO:0016020">
    <property type="term" value="C:membrane"/>
    <property type="evidence" value="ECO:0007669"/>
    <property type="project" value="UniProtKB-SubCell"/>
</dbReference>
<evidence type="ECO:0000256" key="9">
    <source>
        <dbReference type="ARBA" id="ARBA00023284"/>
    </source>
</evidence>
<dbReference type="CDD" id="cd12922">
    <property type="entry name" value="VKOR_5"/>
    <property type="match status" value="1"/>
</dbReference>
<dbReference type="GO" id="GO:0016491">
    <property type="term" value="F:oxidoreductase activity"/>
    <property type="evidence" value="ECO:0007669"/>
    <property type="project" value="UniProtKB-KW"/>
</dbReference>
<dbReference type="eggNOG" id="COG4243">
    <property type="taxonomic scope" value="Bacteria"/>
</dbReference>
<dbReference type="InterPro" id="IPR041714">
    <property type="entry name" value="VKOR_Actinobacteria"/>
</dbReference>
<reference evidence="12 13" key="1">
    <citation type="submission" date="2015-04" db="EMBL/GenBank/DDBJ databases">
        <title>Draft genome sequence of Rathayibacter toxicus strain FH-142 (AKA 70134 or CS 32), a Western Australian isolate.</title>
        <authorList>
            <consortium name="Consortium for Microbial Forensics and Genomics (microFORGE)"/>
            <person name="Knight B.M."/>
            <person name="Roberts D.P."/>
            <person name="Lin D."/>
            <person name="Hari K."/>
            <person name="Fletcher J."/>
            <person name="Melcher U."/>
            <person name="Blagden T."/>
            <person name="Luster D.G."/>
            <person name="Sechler A.J."/>
            <person name="Schneider W.L."/>
            <person name="Winegar R.A."/>
        </authorList>
    </citation>
    <scope>NUCLEOTIDE SEQUENCE [LARGE SCALE GENOMIC DNA]</scope>
    <source>
        <strain evidence="12 13">FH142</strain>
    </source>
</reference>
<dbReference type="RefSeq" id="WP_042734061.1">
    <property type="nucleotide sequence ID" value="NZ_CP010848.1"/>
</dbReference>
<gene>
    <name evidence="12" type="ORF">VT73_08340</name>
</gene>
<dbReference type="InterPro" id="IPR012932">
    <property type="entry name" value="VKOR"/>
</dbReference>
<feature type="domain" description="Vitamin K epoxide reductase" evidence="11">
    <location>
        <begin position="16"/>
        <end position="157"/>
    </location>
</feature>
<proteinExistence type="inferred from homology"/>
<keyword evidence="5 10" id="KW-1133">Transmembrane helix</keyword>
<feature type="transmembrane region" description="Helical" evidence="10">
    <location>
        <begin position="132"/>
        <end position="155"/>
    </location>
</feature>
<evidence type="ECO:0000259" key="11">
    <source>
        <dbReference type="SMART" id="SM00756"/>
    </source>
</evidence>
<organism evidence="12 13">
    <name type="scientific">Rathayibacter toxicus</name>
    <dbReference type="NCBI Taxonomy" id="145458"/>
    <lineage>
        <taxon>Bacteria</taxon>
        <taxon>Bacillati</taxon>
        <taxon>Actinomycetota</taxon>
        <taxon>Actinomycetes</taxon>
        <taxon>Micrococcales</taxon>
        <taxon>Microbacteriaceae</taxon>
        <taxon>Rathayibacter</taxon>
    </lineage>
</organism>
<evidence type="ECO:0000256" key="5">
    <source>
        <dbReference type="ARBA" id="ARBA00022989"/>
    </source>
</evidence>
<keyword evidence="3 10" id="KW-0812">Transmembrane</keyword>
<evidence type="ECO:0000256" key="2">
    <source>
        <dbReference type="ARBA" id="ARBA00006214"/>
    </source>
</evidence>
<dbReference type="KEGG" id="rtc:APU90_00380"/>
<feature type="transmembrane region" description="Helical" evidence="10">
    <location>
        <begin position="80"/>
        <end position="98"/>
    </location>
</feature>
<keyword evidence="7 10" id="KW-0472">Membrane</keyword>
<sequence>MSSDSGGRSAPTPSRPLVFALLLIAFGVIGWVAAFALTLDKFTTLTDHTARLSCDFSLLVQCGANLKSEQGAIFGFPNPLIGLAAWVAPIVVGVALLAGARFDRWFWAVFNLGFALALAFVCWLIATSIFVLGTLCPWCMITWSVVIPGFWLVTLRNLREGVFPVPAAIRHCAAAAYRWIPFITFLCYLMIAVLAQLRLDVLSYV</sequence>
<keyword evidence="8" id="KW-1015">Disulfide bond</keyword>
<dbReference type="Proteomes" id="UP000052979">
    <property type="component" value="Unassembled WGS sequence"/>
</dbReference>
<keyword evidence="6" id="KW-0560">Oxidoreductase</keyword>
<dbReference type="EMBL" id="LBFI01000053">
    <property type="protein sequence ID" value="KKM44548.1"/>
    <property type="molecule type" value="Genomic_DNA"/>
</dbReference>
<evidence type="ECO:0000313" key="12">
    <source>
        <dbReference type="EMBL" id="KKM44548.1"/>
    </source>
</evidence>
<comment type="caution">
    <text evidence="12">The sequence shown here is derived from an EMBL/GenBank/DDBJ whole genome shotgun (WGS) entry which is preliminary data.</text>
</comment>
<evidence type="ECO:0000256" key="1">
    <source>
        <dbReference type="ARBA" id="ARBA00004141"/>
    </source>
</evidence>
<evidence type="ECO:0000256" key="7">
    <source>
        <dbReference type="ARBA" id="ARBA00023136"/>
    </source>
</evidence>
<dbReference type="Pfam" id="PF07884">
    <property type="entry name" value="VKOR"/>
    <property type="match status" value="1"/>
</dbReference>
<keyword evidence="9" id="KW-0676">Redox-active center</keyword>
<feature type="transmembrane region" description="Helical" evidence="10">
    <location>
        <begin position="105"/>
        <end position="126"/>
    </location>
</feature>
<dbReference type="Gene3D" id="1.20.1440.130">
    <property type="entry name" value="VKOR domain"/>
    <property type="match status" value="1"/>
</dbReference>
<comment type="similarity">
    <text evidence="2">Belongs to the VKOR family.</text>
</comment>
<dbReference type="PATRIC" id="fig|145458.7.peg.1402"/>
<protein>
    <submittedName>
        <fullName evidence="12">Membrane protein</fullName>
    </submittedName>
</protein>
<feature type="transmembrane region" description="Helical" evidence="10">
    <location>
        <begin position="176"/>
        <end position="197"/>
    </location>
</feature>
<evidence type="ECO:0000256" key="10">
    <source>
        <dbReference type="SAM" id="Phobius"/>
    </source>
</evidence>